<gene>
    <name evidence="2" type="ORF">Ato02nite_049740</name>
</gene>
<dbReference type="InterPro" id="IPR049457">
    <property type="entry name" value="Emfourin"/>
</dbReference>
<reference evidence="2 3" key="1">
    <citation type="submission" date="2021-03" db="EMBL/GenBank/DDBJ databases">
        <title>Whole genome shotgun sequence of Actinoplanes toevensis NBRC 105298.</title>
        <authorList>
            <person name="Komaki H."/>
            <person name="Tamura T."/>
        </authorList>
    </citation>
    <scope>NUCLEOTIDE SEQUENCE [LARGE SCALE GENOMIC DNA]</scope>
    <source>
        <strain evidence="2 3">NBRC 105298</strain>
    </source>
</reference>
<dbReference type="EMBL" id="BOQN01000064">
    <property type="protein sequence ID" value="GIM93181.1"/>
    <property type="molecule type" value="Genomic_DNA"/>
</dbReference>
<evidence type="ECO:0000313" key="3">
    <source>
        <dbReference type="Proteomes" id="UP000677082"/>
    </source>
</evidence>
<comment type="caution">
    <text evidence="2">The sequence shown here is derived from an EMBL/GenBank/DDBJ whole genome shotgun (WGS) entry which is preliminary data.</text>
</comment>
<dbReference type="AlphaFoldDB" id="A0A919TE53"/>
<keyword evidence="3" id="KW-1185">Reference proteome</keyword>
<dbReference type="Pfam" id="PF20242">
    <property type="entry name" value="Emfourin"/>
    <property type="match status" value="1"/>
</dbReference>
<feature type="region of interest" description="Disordered" evidence="1">
    <location>
        <begin position="1"/>
        <end position="23"/>
    </location>
</feature>
<protein>
    <submittedName>
        <fullName evidence="2">Uncharacterized protein</fullName>
    </submittedName>
</protein>
<accession>A0A919TE53</accession>
<proteinExistence type="predicted"/>
<evidence type="ECO:0000313" key="2">
    <source>
        <dbReference type="EMBL" id="GIM93181.1"/>
    </source>
</evidence>
<dbReference type="RefSeq" id="WP_213009013.1">
    <property type="nucleotide sequence ID" value="NZ_BOQN01000064.1"/>
</dbReference>
<dbReference type="Proteomes" id="UP000677082">
    <property type="component" value="Unassembled WGS sequence"/>
</dbReference>
<organism evidence="2 3">
    <name type="scientific">Paractinoplanes toevensis</name>
    <dbReference type="NCBI Taxonomy" id="571911"/>
    <lineage>
        <taxon>Bacteria</taxon>
        <taxon>Bacillati</taxon>
        <taxon>Actinomycetota</taxon>
        <taxon>Actinomycetes</taxon>
        <taxon>Micromonosporales</taxon>
        <taxon>Micromonosporaceae</taxon>
        <taxon>Paractinoplanes</taxon>
    </lineage>
</organism>
<name>A0A919TE53_9ACTN</name>
<sequence>MRVSLATHGGLAAPITSRRPPRILDTERMPPAAAGQLRRLVAAVLAEGGGTRRSGRGGDAMTYTITVDDDGRSATITGSDTTMSAAFGALLSLIERQTG</sequence>
<evidence type="ECO:0000256" key="1">
    <source>
        <dbReference type="SAM" id="MobiDB-lite"/>
    </source>
</evidence>